<feature type="signal peptide" evidence="1">
    <location>
        <begin position="1"/>
        <end position="33"/>
    </location>
</feature>
<sequence>MQPKLMSGLRGGLLAATVMGLLGSVSVSSSAVAQTPSDVATQATKEALESWHDSVRHLAPPTTGCFEANYPSTVWKSVACSAGTLKARPAPKFKKAISANGMDLYTVGGGNDYAVKTASLTSLANMWFPEATGLTSEQSGGAQSGAGSNGSNLYTLQGNTQLQVNSVGCTQYGYTSCAAWEQFVYGTGVTSTGESGAFIQTWIFIPGGENCPAGFQATPYGASPELSTGCVTNSNIAITPAEPATNLAHMGIVATATAGGNDVITYTYDGKAYSVSQPDSTVQLAKWWNTTEFNVFGDGGAGEAQFTAGSSGATVKVRVGVDDGSTAAPTCLGSYGTTGETNNFTLGNCTATAGSASARPAINFTETLP</sequence>
<reference evidence="3" key="1">
    <citation type="journal article" date="2019" name="Int. J. Syst. Evol. Microbiol.">
        <title>The Global Catalogue of Microorganisms (GCM) 10K type strain sequencing project: providing services to taxonomists for standard genome sequencing and annotation.</title>
        <authorList>
            <consortium name="The Broad Institute Genomics Platform"/>
            <consortium name="The Broad Institute Genome Sequencing Center for Infectious Disease"/>
            <person name="Wu L."/>
            <person name="Ma J."/>
        </authorList>
    </citation>
    <scope>NUCLEOTIDE SEQUENCE [LARGE SCALE GENOMIC DNA]</scope>
    <source>
        <strain evidence="3">NBRC 111980</strain>
    </source>
</reference>
<keyword evidence="1" id="KW-0732">Signal</keyword>
<keyword evidence="3" id="KW-1185">Reference proteome</keyword>
<organism evidence="2 3">
    <name type="scientific">Dyella acidisoli</name>
    <dbReference type="NCBI Taxonomy" id="1867834"/>
    <lineage>
        <taxon>Bacteria</taxon>
        <taxon>Pseudomonadati</taxon>
        <taxon>Pseudomonadota</taxon>
        <taxon>Gammaproteobacteria</taxon>
        <taxon>Lysobacterales</taxon>
        <taxon>Rhodanobacteraceae</taxon>
        <taxon>Dyella</taxon>
    </lineage>
</organism>
<dbReference type="RefSeq" id="WP_423372833.1">
    <property type="nucleotide sequence ID" value="NZ_CP064031.1"/>
</dbReference>
<protein>
    <recommendedName>
        <fullName evidence="4">Secreted protein</fullName>
    </recommendedName>
</protein>
<name>A0ABQ5XNC6_9GAMM</name>
<gene>
    <name evidence="2" type="ORF">GCM10007901_20290</name>
</gene>
<evidence type="ECO:0000313" key="3">
    <source>
        <dbReference type="Proteomes" id="UP001156670"/>
    </source>
</evidence>
<evidence type="ECO:0000313" key="2">
    <source>
        <dbReference type="EMBL" id="GLQ93078.1"/>
    </source>
</evidence>
<evidence type="ECO:0000256" key="1">
    <source>
        <dbReference type="SAM" id="SignalP"/>
    </source>
</evidence>
<feature type="chain" id="PRO_5045198389" description="Secreted protein" evidence="1">
    <location>
        <begin position="34"/>
        <end position="369"/>
    </location>
</feature>
<proteinExistence type="predicted"/>
<comment type="caution">
    <text evidence="2">The sequence shown here is derived from an EMBL/GenBank/DDBJ whole genome shotgun (WGS) entry which is preliminary data.</text>
</comment>
<dbReference type="EMBL" id="BSOB01000017">
    <property type="protein sequence ID" value="GLQ93078.1"/>
    <property type="molecule type" value="Genomic_DNA"/>
</dbReference>
<evidence type="ECO:0008006" key="4">
    <source>
        <dbReference type="Google" id="ProtNLM"/>
    </source>
</evidence>
<accession>A0ABQ5XNC6</accession>
<dbReference type="Proteomes" id="UP001156670">
    <property type="component" value="Unassembled WGS sequence"/>
</dbReference>